<feature type="transmembrane region" description="Helical" evidence="1">
    <location>
        <begin position="149"/>
        <end position="170"/>
    </location>
</feature>
<dbReference type="Proteomes" id="UP000319557">
    <property type="component" value="Chromosome"/>
</dbReference>
<keyword evidence="1" id="KW-0472">Membrane</keyword>
<feature type="transmembrane region" description="Helical" evidence="1">
    <location>
        <begin position="489"/>
        <end position="516"/>
    </location>
</feature>
<dbReference type="KEGG" id="ruv:EC9_07050"/>
<keyword evidence="1" id="KW-0812">Transmembrane</keyword>
<protein>
    <submittedName>
        <fullName evidence="2">Uncharacterized protein</fullName>
    </submittedName>
</protein>
<feature type="transmembrane region" description="Helical" evidence="1">
    <location>
        <begin position="346"/>
        <end position="368"/>
    </location>
</feature>
<gene>
    <name evidence="2" type="ORF">EC9_07050</name>
</gene>
<organism evidence="2 3">
    <name type="scientific">Rosistilla ulvae</name>
    <dbReference type="NCBI Taxonomy" id="1930277"/>
    <lineage>
        <taxon>Bacteria</taxon>
        <taxon>Pseudomonadati</taxon>
        <taxon>Planctomycetota</taxon>
        <taxon>Planctomycetia</taxon>
        <taxon>Pirellulales</taxon>
        <taxon>Pirellulaceae</taxon>
        <taxon>Rosistilla</taxon>
    </lineage>
</organism>
<feature type="transmembrane region" description="Helical" evidence="1">
    <location>
        <begin position="452"/>
        <end position="477"/>
    </location>
</feature>
<name>A0A517LVA0_9BACT</name>
<feature type="transmembrane region" description="Helical" evidence="1">
    <location>
        <begin position="255"/>
        <end position="280"/>
    </location>
</feature>
<sequence length="565" mass="61750">MNALTLEACFPRSLRQLLQMRTVAKLNRLKRRILAPRRILLTVLAVLLGTLWAGQALLGILMRPAADPQRLQLWITSGLVLYAYWHLLRAVWSSELAGIVWSRPERELLLTAPLSPTQLIGYRLAGGIGPSVLKATLLTVVLLPDSSRIELTFLGLLMALGILELTRMIIEIGCSGLSKGALFRFRIGVTSVAVAIAATVGVSVWSNWDPDFGMPAVQLPNLMLGGLVDLSQGPVARAIGYPLRYLADIAIASRWNLTVLVGISVGLLEIAGLAAIVIWLQRTMTAAQLRQHRESYAEIQSKQPVEVPQAEQHIEAFVRRRRLPACASLGGTGALAARHAVTMRGYWLTVLATLFVPAAFSTFPIWVLPADQPVLLHVVGSLIFYTLLLGPPALKIDFRRDLDRILSLRQLPISEFRITIGQLALPIAACLAFQLVVLAVTAVTRTPEPTKLMLSMLVLIPATVFIFALENAIFLAFPQRIGQEGIEVLIRTTLVFTLKGVLFVLGVAVLLAWTMGIRQFVGEDYQSIVYRVGGLAILWASAAASVWITAIALRRFDLSVDTPAA</sequence>
<dbReference type="OrthoDB" id="292602at2"/>
<dbReference type="AlphaFoldDB" id="A0A517LVA0"/>
<feature type="transmembrane region" description="Helical" evidence="1">
    <location>
        <begin position="39"/>
        <end position="62"/>
    </location>
</feature>
<evidence type="ECO:0000313" key="3">
    <source>
        <dbReference type="Proteomes" id="UP000319557"/>
    </source>
</evidence>
<accession>A0A517LVA0</accession>
<feature type="transmembrane region" description="Helical" evidence="1">
    <location>
        <begin position="415"/>
        <end position="440"/>
    </location>
</feature>
<evidence type="ECO:0000256" key="1">
    <source>
        <dbReference type="SAM" id="Phobius"/>
    </source>
</evidence>
<keyword evidence="3" id="KW-1185">Reference proteome</keyword>
<keyword evidence="1" id="KW-1133">Transmembrane helix</keyword>
<dbReference type="EMBL" id="CP036261">
    <property type="protein sequence ID" value="QDS86539.1"/>
    <property type="molecule type" value="Genomic_DNA"/>
</dbReference>
<dbReference type="RefSeq" id="WP_145342342.1">
    <property type="nucleotide sequence ID" value="NZ_CP036261.1"/>
</dbReference>
<feature type="transmembrane region" description="Helical" evidence="1">
    <location>
        <begin position="374"/>
        <end position="394"/>
    </location>
</feature>
<feature type="transmembrane region" description="Helical" evidence="1">
    <location>
        <begin position="528"/>
        <end position="553"/>
    </location>
</feature>
<reference evidence="2 3" key="1">
    <citation type="submission" date="2019-02" db="EMBL/GenBank/DDBJ databases">
        <title>Deep-cultivation of Planctomycetes and their phenomic and genomic characterization uncovers novel biology.</title>
        <authorList>
            <person name="Wiegand S."/>
            <person name="Jogler M."/>
            <person name="Boedeker C."/>
            <person name="Pinto D."/>
            <person name="Vollmers J."/>
            <person name="Rivas-Marin E."/>
            <person name="Kohn T."/>
            <person name="Peeters S.H."/>
            <person name="Heuer A."/>
            <person name="Rast P."/>
            <person name="Oberbeckmann S."/>
            <person name="Bunk B."/>
            <person name="Jeske O."/>
            <person name="Meyerdierks A."/>
            <person name="Storesund J.E."/>
            <person name="Kallscheuer N."/>
            <person name="Luecker S."/>
            <person name="Lage O.M."/>
            <person name="Pohl T."/>
            <person name="Merkel B.J."/>
            <person name="Hornburger P."/>
            <person name="Mueller R.-W."/>
            <person name="Bruemmer F."/>
            <person name="Labrenz M."/>
            <person name="Spormann A.M."/>
            <person name="Op den Camp H."/>
            <person name="Overmann J."/>
            <person name="Amann R."/>
            <person name="Jetten M.S.M."/>
            <person name="Mascher T."/>
            <person name="Medema M.H."/>
            <person name="Devos D.P."/>
            <person name="Kaster A.-K."/>
            <person name="Ovreas L."/>
            <person name="Rohde M."/>
            <person name="Galperin M.Y."/>
            <person name="Jogler C."/>
        </authorList>
    </citation>
    <scope>NUCLEOTIDE SEQUENCE [LARGE SCALE GENOMIC DNA]</scope>
    <source>
        <strain evidence="2 3">EC9</strain>
    </source>
</reference>
<feature type="transmembrane region" description="Helical" evidence="1">
    <location>
        <begin position="122"/>
        <end position="143"/>
    </location>
</feature>
<proteinExistence type="predicted"/>
<feature type="transmembrane region" description="Helical" evidence="1">
    <location>
        <begin position="182"/>
        <end position="205"/>
    </location>
</feature>
<evidence type="ECO:0000313" key="2">
    <source>
        <dbReference type="EMBL" id="QDS86539.1"/>
    </source>
</evidence>
<feature type="transmembrane region" description="Helical" evidence="1">
    <location>
        <begin position="82"/>
        <end position="101"/>
    </location>
</feature>